<evidence type="ECO:0000256" key="1">
    <source>
        <dbReference type="ARBA" id="ARBA00001966"/>
    </source>
</evidence>
<dbReference type="InterPro" id="IPR051198">
    <property type="entry name" value="BchE-like"/>
</dbReference>
<dbReference type="SUPFAM" id="SSF102114">
    <property type="entry name" value="Radical SAM enzymes"/>
    <property type="match status" value="1"/>
</dbReference>
<keyword evidence="5" id="KW-0411">Iron-sulfur</keyword>
<dbReference type="PROSITE" id="PS51918">
    <property type="entry name" value="RADICAL_SAM"/>
    <property type="match status" value="1"/>
</dbReference>
<dbReference type="Gene3D" id="3.80.30.20">
    <property type="entry name" value="tm_1862 like domain"/>
    <property type="match status" value="1"/>
</dbReference>
<name>A0A2W1LYC6_9BACL</name>
<dbReference type="SFLD" id="SFLDS00029">
    <property type="entry name" value="Radical_SAM"/>
    <property type="match status" value="1"/>
</dbReference>
<dbReference type="InterPro" id="IPR007197">
    <property type="entry name" value="rSAM"/>
</dbReference>
<dbReference type="GO" id="GO:0003824">
    <property type="term" value="F:catalytic activity"/>
    <property type="evidence" value="ECO:0007669"/>
    <property type="project" value="InterPro"/>
</dbReference>
<evidence type="ECO:0000256" key="5">
    <source>
        <dbReference type="ARBA" id="ARBA00023014"/>
    </source>
</evidence>
<dbReference type="GO" id="GO:0005829">
    <property type="term" value="C:cytosol"/>
    <property type="evidence" value="ECO:0007669"/>
    <property type="project" value="TreeGrafter"/>
</dbReference>
<comment type="cofactor">
    <cofactor evidence="1">
        <name>[4Fe-4S] cluster</name>
        <dbReference type="ChEBI" id="CHEBI:49883"/>
    </cofactor>
</comment>
<dbReference type="Pfam" id="PF04055">
    <property type="entry name" value="Radical_SAM"/>
    <property type="match status" value="1"/>
</dbReference>
<dbReference type="Gene3D" id="3.40.50.280">
    <property type="entry name" value="Cobalamin-binding domain"/>
    <property type="match status" value="1"/>
</dbReference>
<dbReference type="CDD" id="cd01335">
    <property type="entry name" value="Radical_SAM"/>
    <property type="match status" value="1"/>
</dbReference>
<keyword evidence="3" id="KW-0479">Metal-binding</keyword>
<protein>
    <submittedName>
        <fullName evidence="7">Radical SAM protein</fullName>
    </submittedName>
</protein>
<gene>
    <name evidence="7" type="ORF">DNH61_05685</name>
</gene>
<sequence>MRILLVSNFEGGFQPITVATALSALLQEDGMQVEVLDTYVEGVQESRFAEQDLIAVSIPLFDAVQAAAEVTKIIRRVNPQAHITFFGQHATINASRLAGTYSDSCICGEWEQPLVQLARYLNGDEDCSLEGILTGSGAREGQVVHPYMSRNHFTVPARHMLPPLHKYPQKQINKLLGSDQVVGSTEIARGCHHKCLYCSVYAAYDGKVLLVPDHVVLEDVRSLMAGGMTHLTFIDADFFNAKYHGIKLLRQIHQEFPQLTFDFTTRVDHVLENKEALAEMKQLGLKFITSALEFPSELVLDAVAKETSVSDIEQAVQFLRDTDIMLNPTFIMFNPWTNIDDLTSFRTFVEDNQLSDIIDPIQYETRLYLYKGSPLLRQPSIQSLDLTEHEFHYEWKHPDPEIDELFAEIVTVPEDGIFKRCCLKC</sequence>
<accession>A0A2W1LYC6</accession>
<dbReference type="PANTHER" id="PTHR43409">
    <property type="entry name" value="ANAEROBIC MAGNESIUM-PROTOPORPHYRIN IX MONOMETHYL ESTER CYCLASE-RELATED"/>
    <property type="match status" value="1"/>
</dbReference>
<evidence type="ECO:0000256" key="2">
    <source>
        <dbReference type="ARBA" id="ARBA00022691"/>
    </source>
</evidence>
<dbReference type="PANTHER" id="PTHR43409:SF7">
    <property type="entry name" value="BLL1977 PROTEIN"/>
    <property type="match status" value="1"/>
</dbReference>
<evidence type="ECO:0000256" key="4">
    <source>
        <dbReference type="ARBA" id="ARBA00023004"/>
    </source>
</evidence>
<comment type="caution">
    <text evidence="7">The sequence shown here is derived from an EMBL/GenBank/DDBJ whole genome shotgun (WGS) entry which is preliminary data.</text>
</comment>
<dbReference type="NCBIfam" id="NF040542">
    <property type="entry name" value="rSAM_RCCLKC"/>
    <property type="match status" value="1"/>
</dbReference>
<keyword evidence="8" id="KW-1185">Reference proteome</keyword>
<evidence type="ECO:0000259" key="6">
    <source>
        <dbReference type="PROSITE" id="PS51918"/>
    </source>
</evidence>
<dbReference type="AlphaFoldDB" id="A0A2W1LYC6"/>
<dbReference type="Proteomes" id="UP000249522">
    <property type="component" value="Unassembled WGS sequence"/>
</dbReference>
<dbReference type="SMART" id="SM00729">
    <property type="entry name" value="Elp3"/>
    <property type="match status" value="1"/>
</dbReference>
<organism evidence="7 8">
    <name type="scientific">Paenibacillus sambharensis</name>
    <dbReference type="NCBI Taxonomy" id="1803190"/>
    <lineage>
        <taxon>Bacteria</taxon>
        <taxon>Bacillati</taxon>
        <taxon>Bacillota</taxon>
        <taxon>Bacilli</taxon>
        <taxon>Bacillales</taxon>
        <taxon>Paenibacillaceae</taxon>
        <taxon>Paenibacillus</taxon>
    </lineage>
</organism>
<dbReference type="InterPro" id="IPR023404">
    <property type="entry name" value="rSAM_horseshoe"/>
</dbReference>
<feature type="domain" description="Radical SAM core" evidence="6">
    <location>
        <begin position="177"/>
        <end position="408"/>
    </location>
</feature>
<dbReference type="NCBIfam" id="NF040537">
    <property type="entry name" value="radical_ArsL"/>
    <property type="match status" value="1"/>
</dbReference>
<dbReference type="InterPro" id="IPR058240">
    <property type="entry name" value="rSAM_sf"/>
</dbReference>
<dbReference type="GO" id="GO:0046872">
    <property type="term" value="F:metal ion binding"/>
    <property type="evidence" value="ECO:0007669"/>
    <property type="project" value="UniProtKB-KW"/>
</dbReference>
<evidence type="ECO:0000256" key="3">
    <source>
        <dbReference type="ARBA" id="ARBA00022723"/>
    </source>
</evidence>
<proteinExistence type="predicted"/>
<dbReference type="GO" id="GO:0051536">
    <property type="term" value="F:iron-sulfur cluster binding"/>
    <property type="evidence" value="ECO:0007669"/>
    <property type="project" value="UniProtKB-KW"/>
</dbReference>
<dbReference type="InterPro" id="IPR006638">
    <property type="entry name" value="Elp3/MiaA/NifB-like_rSAM"/>
</dbReference>
<evidence type="ECO:0000313" key="7">
    <source>
        <dbReference type="EMBL" id="PZD96691.1"/>
    </source>
</evidence>
<dbReference type="SFLD" id="SFLDG01082">
    <property type="entry name" value="B12-binding_domain_containing"/>
    <property type="match status" value="1"/>
</dbReference>
<dbReference type="RefSeq" id="WP_111145702.1">
    <property type="nucleotide sequence ID" value="NZ_QKRB01000036.1"/>
</dbReference>
<dbReference type="OrthoDB" id="9801424at2"/>
<evidence type="ECO:0000313" key="8">
    <source>
        <dbReference type="Proteomes" id="UP000249522"/>
    </source>
</evidence>
<reference evidence="7 8" key="1">
    <citation type="submission" date="2018-06" db="EMBL/GenBank/DDBJ databases">
        <title>Paenibacillus imtechensis sp. nov.</title>
        <authorList>
            <person name="Pinnaka A.K."/>
            <person name="Singh H."/>
            <person name="Kaur M."/>
        </authorList>
    </citation>
    <scope>NUCLEOTIDE SEQUENCE [LARGE SCALE GENOMIC DNA]</scope>
    <source>
        <strain evidence="7 8">SMB1</strain>
    </source>
</reference>
<keyword evidence="2" id="KW-0949">S-adenosyl-L-methionine</keyword>
<keyword evidence="4" id="KW-0408">Iron</keyword>
<dbReference type="EMBL" id="QKRB01000036">
    <property type="protein sequence ID" value="PZD96691.1"/>
    <property type="molecule type" value="Genomic_DNA"/>
</dbReference>